<name>A0A9X1NH82_9ACTN</name>
<dbReference type="AlphaFoldDB" id="A0A9X1NH82"/>
<accession>A0A9X1NH82</accession>
<comment type="caution">
    <text evidence="1">The sequence shown here is derived from an EMBL/GenBank/DDBJ whole genome shotgun (WGS) entry which is preliminary data.</text>
</comment>
<reference evidence="1" key="1">
    <citation type="submission" date="2021-11" db="EMBL/GenBank/DDBJ databases">
        <title>Streptomyces corallinus and Kineosporia corallina sp. nov., two new coral-derived marine actinobacteria.</title>
        <authorList>
            <person name="Buangrab K."/>
            <person name="Sutthacheep M."/>
            <person name="Yeemin T."/>
            <person name="Harunari E."/>
            <person name="Igarashi Y."/>
            <person name="Sripreechasak P."/>
            <person name="Kanchanasin P."/>
            <person name="Tanasupawat S."/>
            <person name="Phongsopitanun W."/>
        </authorList>
    </citation>
    <scope>NUCLEOTIDE SEQUENCE</scope>
    <source>
        <strain evidence="1">JCM 31032</strain>
    </source>
</reference>
<protein>
    <submittedName>
        <fullName evidence="1">Uncharacterized protein</fullName>
    </submittedName>
</protein>
<evidence type="ECO:0000313" key="1">
    <source>
        <dbReference type="EMBL" id="MCD5315007.1"/>
    </source>
</evidence>
<dbReference type="Proteomes" id="UP001138997">
    <property type="component" value="Unassembled WGS sequence"/>
</dbReference>
<organism evidence="1 2">
    <name type="scientific">Kineosporia babensis</name>
    <dbReference type="NCBI Taxonomy" id="499548"/>
    <lineage>
        <taxon>Bacteria</taxon>
        <taxon>Bacillati</taxon>
        <taxon>Actinomycetota</taxon>
        <taxon>Actinomycetes</taxon>
        <taxon>Kineosporiales</taxon>
        <taxon>Kineosporiaceae</taxon>
        <taxon>Kineosporia</taxon>
    </lineage>
</organism>
<dbReference type="RefSeq" id="WP_231447813.1">
    <property type="nucleotide sequence ID" value="NZ_JAJOMB010000019.1"/>
</dbReference>
<gene>
    <name evidence="1" type="ORF">LR394_29295</name>
</gene>
<proteinExistence type="predicted"/>
<sequence length="143" mass="15992">MHPREGIEFDWLMVDSQDQVAMLSTAGYGPVPRWLGPYEDTMDDAMDQVIALAETGEALGNAERVSGGDYSDWLALSRRGLFTYDWTHRYERLTIPSTPILVSALPPISRRMAELTRIAGTFQDLPYLSESTFCRASGRADSI</sequence>
<dbReference type="EMBL" id="JAJOMB010000019">
    <property type="protein sequence ID" value="MCD5315007.1"/>
    <property type="molecule type" value="Genomic_DNA"/>
</dbReference>
<evidence type="ECO:0000313" key="2">
    <source>
        <dbReference type="Proteomes" id="UP001138997"/>
    </source>
</evidence>
<keyword evidence="2" id="KW-1185">Reference proteome</keyword>